<dbReference type="PANTHER" id="PTHR34992">
    <property type="entry name" value="HYPHAL ANASTAMOSIS-7 PROTEIN"/>
    <property type="match status" value="1"/>
</dbReference>
<evidence type="ECO:0000256" key="7">
    <source>
        <dbReference type="ARBA" id="ARBA00023288"/>
    </source>
</evidence>
<evidence type="ECO:0000259" key="10">
    <source>
        <dbReference type="Pfam" id="PF20238"/>
    </source>
</evidence>
<feature type="compositionally biased region" description="Low complexity" evidence="8">
    <location>
        <begin position="251"/>
        <end position="269"/>
    </location>
</feature>
<evidence type="ECO:0000256" key="8">
    <source>
        <dbReference type="SAM" id="MobiDB-lite"/>
    </source>
</evidence>
<comment type="subcellular location">
    <subcellularLocation>
        <location evidence="1">Cell membrane</location>
        <topology evidence="1">Lipid-anchor</topology>
        <topology evidence="1">GPI-anchor</topology>
    </subcellularLocation>
</comment>
<keyword evidence="7" id="KW-0449">Lipoprotein</keyword>
<keyword evidence="2" id="KW-1003">Cell membrane</keyword>
<dbReference type="EMBL" id="WIWS01000003">
    <property type="protein sequence ID" value="KAF3228675.1"/>
    <property type="molecule type" value="Genomic_DNA"/>
</dbReference>
<evidence type="ECO:0000256" key="2">
    <source>
        <dbReference type="ARBA" id="ARBA00022475"/>
    </source>
</evidence>
<proteinExistence type="predicted"/>
<dbReference type="Pfam" id="PF20238">
    <property type="entry name" value="BIM1-like_dom"/>
    <property type="match status" value="1"/>
</dbReference>
<dbReference type="EMBL" id="WIWT01000136">
    <property type="protein sequence ID" value="KAF3198305.1"/>
    <property type="molecule type" value="Genomic_DNA"/>
</dbReference>
<accession>A0A6G1MB25</accession>
<evidence type="ECO:0000313" key="11">
    <source>
        <dbReference type="EMBL" id="KAF3198305.1"/>
    </source>
</evidence>
<evidence type="ECO:0000313" key="15">
    <source>
        <dbReference type="Proteomes" id="UP000483672"/>
    </source>
</evidence>
<evidence type="ECO:0000256" key="9">
    <source>
        <dbReference type="SAM" id="SignalP"/>
    </source>
</evidence>
<evidence type="ECO:0000256" key="1">
    <source>
        <dbReference type="ARBA" id="ARBA00004609"/>
    </source>
</evidence>
<feature type="compositionally biased region" description="Polar residues" evidence="8">
    <location>
        <begin position="222"/>
        <end position="231"/>
    </location>
</feature>
<feature type="chain" id="PRO_5041093879" description="Copper acquisition factor BIM1-like domain-containing protein" evidence="9">
    <location>
        <begin position="18"/>
        <end position="304"/>
    </location>
</feature>
<keyword evidence="5" id="KW-0472">Membrane</keyword>
<feature type="compositionally biased region" description="Low complexity" evidence="8">
    <location>
        <begin position="170"/>
        <end position="191"/>
    </location>
</feature>
<dbReference type="GO" id="GO:0005886">
    <property type="term" value="C:plasma membrane"/>
    <property type="evidence" value="ECO:0007669"/>
    <property type="project" value="UniProtKB-SubCell"/>
</dbReference>
<feature type="compositionally biased region" description="Low complexity" evidence="8">
    <location>
        <begin position="232"/>
        <end position="242"/>
    </location>
</feature>
<dbReference type="Proteomes" id="UP000472727">
    <property type="component" value="Unassembled WGS sequence"/>
</dbReference>
<dbReference type="AlphaFoldDB" id="A0A6G1MB25"/>
<evidence type="ECO:0000313" key="14">
    <source>
        <dbReference type="Proteomes" id="UP000472727"/>
    </source>
</evidence>
<gene>
    <name evidence="12" type="ORF">TWF106_006197</name>
    <name evidence="13" type="ORF">TWF191_008597</name>
    <name evidence="11" type="ORF">TWF679_002130</name>
</gene>
<evidence type="ECO:0000256" key="6">
    <source>
        <dbReference type="ARBA" id="ARBA00023180"/>
    </source>
</evidence>
<feature type="signal peptide" evidence="9">
    <location>
        <begin position="1"/>
        <end position="17"/>
    </location>
</feature>
<feature type="region of interest" description="Disordered" evidence="8">
    <location>
        <begin position="143"/>
        <end position="269"/>
    </location>
</feature>
<evidence type="ECO:0000256" key="5">
    <source>
        <dbReference type="ARBA" id="ARBA00023136"/>
    </source>
</evidence>
<name>A0A6G1MB25_ORBOL</name>
<comment type="caution">
    <text evidence="11">The sequence shown here is derived from an EMBL/GenBank/DDBJ whole genome shotgun (WGS) entry which is preliminary data.</text>
</comment>
<evidence type="ECO:0000313" key="13">
    <source>
        <dbReference type="EMBL" id="KAF3230753.1"/>
    </source>
</evidence>
<feature type="domain" description="Copper acquisition factor BIM1-like" evidence="10">
    <location>
        <begin position="17"/>
        <end position="152"/>
    </location>
</feature>
<evidence type="ECO:0000313" key="12">
    <source>
        <dbReference type="EMBL" id="KAF3228675.1"/>
    </source>
</evidence>
<dbReference type="InterPro" id="IPR046530">
    <property type="entry name" value="BIM1-like_dom"/>
</dbReference>
<dbReference type="Proteomes" id="UP000614610">
    <property type="component" value="Unassembled WGS sequence"/>
</dbReference>
<organism evidence="11 16">
    <name type="scientific">Orbilia oligospora</name>
    <name type="common">Nematode-trapping fungus</name>
    <name type="synonym">Arthrobotrys oligospora</name>
    <dbReference type="NCBI Taxonomy" id="2813651"/>
    <lineage>
        <taxon>Eukaryota</taxon>
        <taxon>Fungi</taxon>
        <taxon>Dikarya</taxon>
        <taxon>Ascomycota</taxon>
        <taxon>Pezizomycotina</taxon>
        <taxon>Orbiliomycetes</taxon>
        <taxon>Orbiliales</taxon>
        <taxon>Orbiliaceae</taxon>
        <taxon>Orbilia</taxon>
    </lineage>
</organism>
<protein>
    <recommendedName>
        <fullName evidence="10">Copper acquisition factor BIM1-like domain-containing protein</fullName>
    </recommendedName>
</protein>
<evidence type="ECO:0000256" key="3">
    <source>
        <dbReference type="ARBA" id="ARBA00022622"/>
    </source>
</evidence>
<evidence type="ECO:0000313" key="16">
    <source>
        <dbReference type="Proteomes" id="UP000614610"/>
    </source>
</evidence>
<sequence length="304" mass="31874">MLSKLIAIASISSLARAHYFLQSPPSIGFDDVKLTETPCGGFDATDRSGGVTEWPVSGFPFSVITTHLDVIWTFKAALLSDVSNFIEIYPNVRQTGISEFCLPALPGVEAWIGQDAVFQVVQQAPDGYLYQCSAIKFVSGGPAPTGDCSNSTSVRASIIPGTGPRPPVQSSSTTTRRSTTTSISSTTSTIPDPEPTEEPNTESSTTPATTADSSTHAHEEITTTMEPTSMLTEEPTTVPTTHHSNDHTDIPTYTPTPSGSGSPTVSTNSTTTLPTAPPAYTGTASAGKSISLLTIFIAIVVCLL</sequence>
<dbReference type="EMBL" id="WIPF01000006">
    <property type="protein sequence ID" value="KAF3230753.1"/>
    <property type="molecule type" value="Genomic_DNA"/>
</dbReference>
<reference evidence="14 15" key="1">
    <citation type="submission" date="2019-06" db="EMBL/GenBank/DDBJ databases">
        <authorList>
            <person name="Palmer J.M."/>
        </authorList>
    </citation>
    <scope>NUCLEOTIDE SEQUENCE</scope>
    <source>
        <strain evidence="12 14">TWF106</strain>
        <strain evidence="13 15">TWF191</strain>
        <strain evidence="11">TWF679</strain>
    </source>
</reference>
<dbReference type="InterPro" id="IPR046936">
    <property type="entry name" value="BIM1-like"/>
</dbReference>
<keyword evidence="4 9" id="KW-0732">Signal</keyword>
<dbReference type="GO" id="GO:0098552">
    <property type="term" value="C:side of membrane"/>
    <property type="evidence" value="ECO:0007669"/>
    <property type="project" value="UniProtKB-KW"/>
</dbReference>
<dbReference type="Proteomes" id="UP000483672">
    <property type="component" value="Unassembled WGS sequence"/>
</dbReference>
<feature type="compositionally biased region" description="Low complexity" evidence="8">
    <location>
        <begin position="201"/>
        <end position="214"/>
    </location>
</feature>
<evidence type="ECO:0000256" key="4">
    <source>
        <dbReference type="ARBA" id="ARBA00022729"/>
    </source>
</evidence>
<dbReference type="PANTHER" id="PTHR34992:SF1">
    <property type="entry name" value="COPPER ACQUISITION FACTOR BIM1-LIKE DOMAIN-CONTAINING PROTEIN"/>
    <property type="match status" value="1"/>
</dbReference>
<dbReference type="CDD" id="cd21176">
    <property type="entry name" value="LPMO_auxiliary-like"/>
    <property type="match status" value="1"/>
</dbReference>
<dbReference type="OrthoDB" id="2146436at2759"/>
<keyword evidence="3" id="KW-0336">GPI-anchor</keyword>
<keyword evidence="6" id="KW-0325">Glycoprotein</keyword>